<dbReference type="GO" id="GO:0003676">
    <property type="term" value="F:nucleic acid binding"/>
    <property type="evidence" value="ECO:0007669"/>
    <property type="project" value="InterPro"/>
</dbReference>
<dbReference type="CDD" id="cd11010">
    <property type="entry name" value="S1-P1_nuclease"/>
    <property type="match status" value="1"/>
</dbReference>
<dbReference type="EMBL" id="JACAZE010000002">
    <property type="protein sequence ID" value="KAF7320541.1"/>
    <property type="molecule type" value="Genomic_DNA"/>
</dbReference>
<dbReference type="Gene3D" id="1.10.575.10">
    <property type="entry name" value="P1 Nuclease"/>
    <property type="match status" value="1"/>
</dbReference>
<dbReference type="OrthoDB" id="441446at2759"/>
<dbReference type="GO" id="GO:0016788">
    <property type="term" value="F:hydrolase activity, acting on ester bonds"/>
    <property type="evidence" value="ECO:0007669"/>
    <property type="project" value="InterPro"/>
</dbReference>
<keyword evidence="5" id="KW-0378">Hydrolase</keyword>
<evidence type="ECO:0000313" key="8">
    <source>
        <dbReference type="EMBL" id="KAF7320541.1"/>
    </source>
</evidence>
<dbReference type="GO" id="GO:0006308">
    <property type="term" value="P:DNA catabolic process"/>
    <property type="evidence" value="ECO:0007669"/>
    <property type="project" value="InterPro"/>
</dbReference>
<keyword evidence="7" id="KW-0325">Glycoprotein</keyword>
<evidence type="ECO:0000256" key="2">
    <source>
        <dbReference type="ARBA" id="ARBA00022722"/>
    </source>
</evidence>
<proteinExistence type="inferred from homology"/>
<keyword evidence="9" id="KW-1185">Reference proteome</keyword>
<keyword evidence="4" id="KW-0255">Endonuclease</keyword>
<evidence type="ECO:0000256" key="3">
    <source>
        <dbReference type="ARBA" id="ARBA00022723"/>
    </source>
</evidence>
<evidence type="ECO:0000256" key="5">
    <source>
        <dbReference type="ARBA" id="ARBA00022801"/>
    </source>
</evidence>
<dbReference type="GO" id="GO:0046872">
    <property type="term" value="F:metal ion binding"/>
    <property type="evidence" value="ECO:0007669"/>
    <property type="project" value="UniProtKB-KW"/>
</dbReference>
<protein>
    <submittedName>
        <fullName evidence="8">Nuclease PA3</fullName>
    </submittedName>
</protein>
<accession>A0A8H6TNN7</accession>
<dbReference type="SUPFAM" id="SSF48537">
    <property type="entry name" value="Phospholipase C/P1 nuclease"/>
    <property type="match status" value="1"/>
</dbReference>
<evidence type="ECO:0000313" key="9">
    <source>
        <dbReference type="Proteomes" id="UP000613580"/>
    </source>
</evidence>
<evidence type="ECO:0000256" key="7">
    <source>
        <dbReference type="ARBA" id="ARBA00023180"/>
    </source>
</evidence>
<dbReference type="PANTHER" id="PTHR33146">
    <property type="entry name" value="ENDONUCLEASE 4"/>
    <property type="match status" value="1"/>
</dbReference>
<dbReference type="Pfam" id="PF02265">
    <property type="entry name" value="S1-P1_nuclease"/>
    <property type="match status" value="1"/>
</dbReference>
<dbReference type="GO" id="GO:0004519">
    <property type="term" value="F:endonuclease activity"/>
    <property type="evidence" value="ECO:0007669"/>
    <property type="project" value="UniProtKB-KW"/>
</dbReference>
<organism evidence="8 9">
    <name type="scientific">Mycena chlorophos</name>
    <name type="common">Agaric fungus</name>
    <name type="synonym">Agaricus chlorophos</name>
    <dbReference type="NCBI Taxonomy" id="658473"/>
    <lineage>
        <taxon>Eukaryota</taxon>
        <taxon>Fungi</taxon>
        <taxon>Dikarya</taxon>
        <taxon>Basidiomycota</taxon>
        <taxon>Agaricomycotina</taxon>
        <taxon>Agaricomycetes</taxon>
        <taxon>Agaricomycetidae</taxon>
        <taxon>Agaricales</taxon>
        <taxon>Marasmiineae</taxon>
        <taxon>Mycenaceae</taxon>
        <taxon>Mycena</taxon>
    </lineage>
</organism>
<keyword evidence="3" id="KW-0479">Metal-binding</keyword>
<comment type="caution">
    <text evidence="8">The sequence shown here is derived from an EMBL/GenBank/DDBJ whole genome shotgun (WGS) entry which is preliminary data.</text>
</comment>
<evidence type="ECO:0000256" key="6">
    <source>
        <dbReference type="ARBA" id="ARBA00023157"/>
    </source>
</evidence>
<gene>
    <name evidence="8" type="ORF">HMN09_00137800</name>
</gene>
<name>A0A8H6TNN7_MYCCL</name>
<sequence>MRVLLATPRIRITNVAGMDRWEVRSSAYILGDRLTIRQAQAQAQLFDERPRPMAGALLPSVVLALASARSVYGWGVLGHATVAYVAQNYLDSDVVTWAQGVLDDTSSSYFANIASWADDYRETTAGAWSAPFHFIDAQDNPPTTCDVSYTRDCTSAGCSISAIANYTQRVGDGRLSASNTAQALKFLVHLLGDITQPLHDEALDVGGNTITVTFDGYDDDNLHADWDTYMPEKLIGGDTLADASSWADTLIKEIDSGAYKSLAASWIADSDISDVVASASAWASDANAFVCSVVMPNGVAALQKGDLYPTYYDSVIPTIELQIAKGGYRLADWLNQVYAANIASRRRDVVVRARGSVEAPEFELDERQFHTAKSSEMLAREAMGGSCGCSAARGLGKRNHEHAH</sequence>
<evidence type="ECO:0000256" key="1">
    <source>
        <dbReference type="ARBA" id="ARBA00009547"/>
    </source>
</evidence>
<dbReference type="Proteomes" id="UP000613580">
    <property type="component" value="Unassembled WGS sequence"/>
</dbReference>
<dbReference type="InterPro" id="IPR008947">
    <property type="entry name" value="PLipase_C/P1_nuclease_dom_sf"/>
</dbReference>
<keyword evidence="2" id="KW-0540">Nuclease</keyword>
<dbReference type="InterPro" id="IPR003154">
    <property type="entry name" value="S1/P1nuclease"/>
</dbReference>
<evidence type="ECO:0000256" key="4">
    <source>
        <dbReference type="ARBA" id="ARBA00022759"/>
    </source>
</evidence>
<comment type="similarity">
    <text evidence="1">Belongs to the nuclease type I family.</text>
</comment>
<reference evidence="8" key="1">
    <citation type="submission" date="2020-05" db="EMBL/GenBank/DDBJ databases">
        <title>Mycena genomes resolve the evolution of fungal bioluminescence.</title>
        <authorList>
            <person name="Tsai I.J."/>
        </authorList>
    </citation>
    <scope>NUCLEOTIDE SEQUENCE</scope>
    <source>
        <strain evidence="8">110903Hualien_Pintung</strain>
    </source>
</reference>
<dbReference type="AlphaFoldDB" id="A0A8H6TNN7"/>
<keyword evidence="6" id="KW-1015">Disulfide bond</keyword>
<dbReference type="PANTHER" id="PTHR33146:SF26">
    <property type="entry name" value="ENDONUCLEASE 4"/>
    <property type="match status" value="1"/>
</dbReference>